<name>A0A6A5S851_9PLEO</name>
<feature type="region of interest" description="Disordered" evidence="1">
    <location>
        <begin position="157"/>
        <end position="222"/>
    </location>
</feature>
<keyword evidence="3" id="KW-1185">Reference proteome</keyword>
<evidence type="ECO:0000313" key="3">
    <source>
        <dbReference type="Proteomes" id="UP000800038"/>
    </source>
</evidence>
<gene>
    <name evidence="2" type="ORF">EJ02DRAFT_427695</name>
</gene>
<dbReference type="OrthoDB" id="3945052at2759"/>
<dbReference type="EMBL" id="ML976202">
    <property type="protein sequence ID" value="KAF1936232.1"/>
    <property type="molecule type" value="Genomic_DNA"/>
</dbReference>
<protein>
    <submittedName>
        <fullName evidence="2">Uncharacterized protein</fullName>
    </submittedName>
</protein>
<reference evidence="2" key="1">
    <citation type="journal article" date="2020" name="Stud. Mycol.">
        <title>101 Dothideomycetes genomes: a test case for predicting lifestyles and emergence of pathogens.</title>
        <authorList>
            <person name="Haridas S."/>
            <person name="Albert R."/>
            <person name="Binder M."/>
            <person name="Bloem J."/>
            <person name="Labutti K."/>
            <person name="Salamov A."/>
            <person name="Andreopoulos B."/>
            <person name="Baker S."/>
            <person name="Barry K."/>
            <person name="Bills G."/>
            <person name="Bluhm B."/>
            <person name="Cannon C."/>
            <person name="Castanera R."/>
            <person name="Culley D."/>
            <person name="Daum C."/>
            <person name="Ezra D."/>
            <person name="Gonzalez J."/>
            <person name="Henrissat B."/>
            <person name="Kuo A."/>
            <person name="Liang C."/>
            <person name="Lipzen A."/>
            <person name="Lutzoni F."/>
            <person name="Magnuson J."/>
            <person name="Mondo S."/>
            <person name="Nolan M."/>
            <person name="Ohm R."/>
            <person name="Pangilinan J."/>
            <person name="Park H.-J."/>
            <person name="Ramirez L."/>
            <person name="Alfaro M."/>
            <person name="Sun H."/>
            <person name="Tritt A."/>
            <person name="Yoshinaga Y."/>
            <person name="Zwiers L.-H."/>
            <person name="Turgeon B."/>
            <person name="Goodwin S."/>
            <person name="Spatafora J."/>
            <person name="Crous P."/>
            <person name="Grigoriev I."/>
        </authorList>
    </citation>
    <scope>NUCLEOTIDE SEQUENCE</scope>
    <source>
        <strain evidence="2">CBS 161.51</strain>
    </source>
</reference>
<dbReference type="AlphaFoldDB" id="A0A6A5S851"/>
<dbReference type="Proteomes" id="UP000800038">
    <property type="component" value="Unassembled WGS sequence"/>
</dbReference>
<organism evidence="2 3">
    <name type="scientific">Clathrospora elynae</name>
    <dbReference type="NCBI Taxonomy" id="706981"/>
    <lineage>
        <taxon>Eukaryota</taxon>
        <taxon>Fungi</taxon>
        <taxon>Dikarya</taxon>
        <taxon>Ascomycota</taxon>
        <taxon>Pezizomycotina</taxon>
        <taxon>Dothideomycetes</taxon>
        <taxon>Pleosporomycetidae</taxon>
        <taxon>Pleosporales</taxon>
        <taxon>Diademaceae</taxon>
        <taxon>Clathrospora</taxon>
    </lineage>
</organism>
<accession>A0A6A5S851</accession>
<evidence type="ECO:0000313" key="2">
    <source>
        <dbReference type="EMBL" id="KAF1936232.1"/>
    </source>
</evidence>
<feature type="compositionally biased region" description="Basic and acidic residues" evidence="1">
    <location>
        <begin position="208"/>
        <end position="222"/>
    </location>
</feature>
<sequence>MYATTIPLDTPIACHAAPVVKLLAAICLCCSKRIREGGEACSKARLKKCAYCTKLKKSYDSVPPDFHRDVNALLCSHSKVAAAVGVGKQLLLKGFTQARRSYVANVEAFVRQAVKHGGRKCPYGDEIHLLQVDATNSIVTALEGILDVMRQQTGLTPLGNLNAPTGVNDNMPDLGSGDDVRDLSPSDSVSTPAPTLTPRSKVKGKEKRRAERAFSGKEMEVT</sequence>
<evidence type="ECO:0000256" key="1">
    <source>
        <dbReference type="SAM" id="MobiDB-lite"/>
    </source>
</evidence>
<proteinExistence type="predicted"/>
<feature type="compositionally biased region" description="Polar residues" evidence="1">
    <location>
        <begin position="185"/>
        <end position="198"/>
    </location>
</feature>